<dbReference type="GeneID" id="111088207"/>
<reference evidence="3" key="1">
    <citation type="submission" date="2025-08" db="UniProtKB">
        <authorList>
            <consortium name="RefSeq"/>
        </authorList>
    </citation>
    <scope>IDENTIFICATION</scope>
    <source>
        <tissue evidence="3">Muscle</tissue>
    </source>
</reference>
<evidence type="ECO:0000256" key="1">
    <source>
        <dbReference type="SAM" id="MobiDB-lite"/>
    </source>
</evidence>
<evidence type="ECO:0000313" key="3">
    <source>
        <dbReference type="RefSeq" id="XP_022253277.1"/>
    </source>
</evidence>
<sequence>MQEFQQIGVAQNQKDTQFERDRLESEEEQINSNKDGIINTKSTLKRKLLSLDNSGYYDQWKPANENSNIYNKKLSSSLYKYEQPLEEIISYSVDNVDYTQKVENIPVVSPYRPRVKVPLPLTVFSSGNTLDSQKTRFSNTNVPLSQQQDLQAHDENSQLLPGMSVQSDDYRLSEKRPNDIIYSKFVDLHNALEGSHDKISTDGSQTTSFISGQNNRAMLNDIRGSLERSYHSVDWKENAQKLTVNDSEEQNKNERYVRPWETQDKRKTEDFNWKQSDYAQNNKLKVQLKDSQLENKSMSQPVFDSYTEIGLKLSEKMDDTAPAQNLIHRKRERELALLDNISNILNKVRIQLNYVQSYLHRFPGNNNWYPMGTQRYRPLEHSYNNGYSVNAQEQNYYNRYPTETQPQTYHKHKVKGVQSYGNYRNVENALESALDRGTAGFQRKRPLWLELLQRSLIPEVEKDKNPESVFSSKENQYSGNVLSSNFFNPKNALDFSLQNEVQEKSNLPNQSLNSYETLQISDAFNTSRMNGSDVIQLEKTHQRSEVPGYIFDTRKTKEAPIFVSGNRRTNITKRNRVNNRPTTMKPIRIFYGILKMKLATTNETESQGSIERNLIRKDSGMNFFSNKKIVNDDSDEDYSASSFYYYDEGGIQMNQNHNSNIDIKLANNDNSYNKESE</sequence>
<keyword evidence="2" id="KW-1185">Reference proteome</keyword>
<dbReference type="RefSeq" id="XP_022253277.1">
    <property type="nucleotide sequence ID" value="XM_022397569.1"/>
</dbReference>
<accession>A0ABM1TBM1</accession>
<gene>
    <name evidence="3" type="primary">LOC111088207</name>
</gene>
<dbReference type="Proteomes" id="UP000694941">
    <property type="component" value="Unplaced"/>
</dbReference>
<proteinExistence type="predicted"/>
<evidence type="ECO:0000313" key="2">
    <source>
        <dbReference type="Proteomes" id="UP000694941"/>
    </source>
</evidence>
<name>A0ABM1TBM1_LIMPO</name>
<organism evidence="2 3">
    <name type="scientific">Limulus polyphemus</name>
    <name type="common">Atlantic horseshoe crab</name>
    <dbReference type="NCBI Taxonomy" id="6850"/>
    <lineage>
        <taxon>Eukaryota</taxon>
        <taxon>Metazoa</taxon>
        <taxon>Ecdysozoa</taxon>
        <taxon>Arthropoda</taxon>
        <taxon>Chelicerata</taxon>
        <taxon>Merostomata</taxon>
        <taxon>Xiphosura</taxon>
        <taxon>Limulidae</taxon>
        <taxon>Limulus</taxon>
    </lineage>
</organism>
<protein>
    <submittedName>
        <fullName evidence="3">Uncharacterized protein LOC111088207 isoform X1</fullName>
    </submittedName>
</protein>
<feature type="region of interest" description="Disordered" evidence="1">
    <location>
        <begin position="1"/>
        <end position="35"/>
    </location>
</feature>
<feature type="compositionally biased region" description="Polar residues" evidence="1">
    <location>
        <begin position="1"/>
        <end position="15"/>
    </location>
</feature>